<evidence type="ECO:0000313" key="2">
    <source>
        <dbReference type="Proteomes" id="UP000699462"/>
    </source>
</evidence>
<sequence length="146" mass="16345">MSAGRQSSRSHTVNILWSKTGNSHFFFEIVQHVEPTSPNEIVGVKVNDQVDRVSLGTIEQIKEKALQCTGPTQVSGATVSTIDRRHRSMVNLYDTSGSYMPVWDILSYASKKDYQVLPAETMEDKGTSAWIKNHTKCRSLNLDSIE</sequence>
<comment type="caution">
    <text evidence="1">The sequence shown here is derived from an EMBL/GenBank/DDBJ whole genome shotgun (WGS) entry which is preliminary data.</text>
</comment>
<dbReference type="OrthoDB" id="6257540at2759"/>
<keyword evidence="2" id="KW-1185">Reference proteome</keyword>
<name>A0A8T0DLG2_9TREM</name>
<evidence type="ECO:0000313" key="1">
    <source>
        <dbReference type="EMBL" id="KAF8568755.1"/>
    </source>
</evidence>
<gene>
    <name evidence="1" type="ORF">P879_04923</name>
</gene>
<proteinExistence type="predicted"/>
<protein>
    <submittedName>
        <fullName evidence="1">Uncharacterized protein</fullName>
    </submittedName>
</protein>
<reference evidence="1 2" key="1">
    <citation type="submission" date="2019-07" db="EMBL/GenBank/DDBJ databases">
        <title>Annotation for the trematode Paragonimus westermani.</title>
        <authorList>
            <person name="Choi Y.-J."/>
        </authorList>
    </citation>
    <scope>NUCLEOTIDE SEQUENCE [LARGE SCALE GENOMIC DNA]</scope>
    <source>
        <strain evidence="1">180907_Pwestermani</strain>
    </source>
</reference>
<dbReference type="Proteomes" id="UP000699462">
    <property type="component" value="Unassembled WGS sequence"/>
</dbReference>
<accession>A0A8T0DLG2</accession>
<dbReference type="AlphaFoldDB" id="A0A8T0DLG2"/>
<dbReference type="EMBL" id="JTDF01002479">
    <property type="protein sequence ID" value="KAF8568755.1"/>
    <property type="molecule type" value="Genomic_DNA"/>
</dbReference>
<organism evidence="1 2">
    <name type="scientific">Paragonimus westermani</name>
    <dbReference type="NCBI Taxonomy" id="34504"/>
    <lineage>
        <taxon>Eukaryota</taxon>
        <taxon>Metazoa</taxon>
        <taxon>Spiralia</taxon>
        <taxon>Lophotrochozoa</taxon>
        <taxon>Platyhelminthes</taxon>
        <taxon>Trematoda</taxon>
        <taxon>Digenea</taxon>
        <taxon>Plagiorchiida</taxon>
        <taxon>Troglotremata</taxon>
        <taxon>Troglotrematidae</taxon>
        <taxon>Paragonimus</taxon>
    </lineage>
</organism>